<dbReference type="Pfam" id="PF03547">
    <property type="entry name" value="Mem_trans"/>
    <property type="match status" value="1"/>
</dbReference>
<dbReference type="Gene3D" id="1.20.1530.20">
    <property type="match status" value="1"/>
</dbReference>
<name>A0A1M5SV85_9BRAD</name>
<evidence type="ECO:0000313" key="10">
    <source>
        <dbReference type="Proteomes" id="UP000190675"/>
    </source>
</evidence>
<gene>
    <name evidence="9" type="ORF">SAMN05444169_7398</name>
</gene>
<dbReference type="PANTHER" id="PTHR36838:SF1">
    <property type="entry name" value="SLR1864 PROTEIN"/>
    <property type="match status" value="1"/>
</dbReference>
<dbReference type="PANTHER" id="PTHR36838">
    <property type="entry name" value="AUXIN EFFLUX CARRIER FAMILY PROTEIN"/>
    <property type="match status" value="1"/>
</dbReference>
<evidence type="ECO:0000313" key="9">
    <source>
        <dbReference type="EMBL" id="SHH42434.1"/>
    </source>
</evidence>
<evidence type="ECO:0000256" key="6">
    <source>
        <dbReference type="ARBA" id="ARBA00022989"/>
    </source>
</evidence>
<feature type="transmembrane region" description="Helical" evidence="8">
    <location>
        <begin position="127"/>
        <end position="146"/>
    </location>
</feature>
<dbReference type="OrthoDB" id="9810457at2"/>
<keyword evidence="3" id="KW-0813">Transport</keyword>
<dbReference type="GO" id="GO:0005886">
    <property type="term" value="C:plasma membrane"/>
    <property type="evidence" value="ECO:0007669"/>
    <property type="project" value="UniProtKB-SubCell"/>
</dbReference>
<feature type="transmembrane region" description="Helical" evidence="8">
    <location>
        <begin position="29"/>
        <end position="46"/>
    </location>
</feature>
<evidence type="ECO:0000256" key="8">
    <source>
        <dbReference type="SAM" id="Phobius"/>
    </source>
</evidence>
<proteinExistence type="inferred from homology"/>
<dbReference type="Proteomes" id="UP000190675">
    <property type="component" value="Chromosome I"/>
</dbReference>
<evidence type="ECO:0000256" key="7">
    <source>
        <dbReference type="ARBA" id="ARBA00023136"/>
    </source>
</evidence>
<dbReference type="RefSeq" id="WP_079570514.1">
    <property type="nucleotide sequence ID" value="NZ_LT670818.1"/>
</dbReference>
<protein>
    <recommendedName>
        <fullName evidence="11">Transporter</fullName>
    </recommendedName>
</protein>
<feature type="transmembrane region" description="Helical" evidence="8">
    <location>
        <begin position="217"/>
        <end position="237"/>
    </location>
</feature>
<keyword evidence="4" id="KW-1003">Cell membrane</keyword>
<keyword evidence="6 8" id="KW-1133">Transmembrane helix</keyword>
<comment type="subcellular location">
    <subcellularLocation>
        <location evidence="1">Cell membrane</location>
        <topology evidence="1">Multi-pass membrane protein</topology>
    </subcellularLocation>
</comment>
<dbReference type="InterPro" id="IPR004776">
    <property type="entry name" value="Mem_transp_PIN-like"/>
</dbReference>
<comment type="similarity">
    <text evidence="2">Belongs to the auxin efflux carrier (TC 2.A.69) family.</text>
</comment>
<keyword evidence="5 8" id="KW-0812">Transmembrane</keyword>
<feature type="transmembrane region" description="Helical" evidence="8">
    <location>
        <begin position="90"/>
        <end position="115"/>
    </location>
</feature>
<organism evidence="9 10">
    <name type="scientific">Bradyrhizobium erythrophlei</name>
    <dbReference type="NCBI Taxonomy" id="1437360"/>
    <lineage>
        <taxon>Bacteria</taxon>
        <taxon>Pseudomonadati</taxon>
        <taxon>Pseudomonadota</taxon>
        <taxon>Alphaproteobacteria</taxon>
        <taxon>Hyphomicrobiales</taxon>
        <taxon>Nitrobacteraceae</taxon>
        <taxon>Bradyrhizobium</taxon>
    </lineage>
</organism>
<feature type="transmembrane region" description="Helical" evidence="8">
    <location>
        <begin position="275"/>
        <end position="298"/>
    </location>
</feature>
<evidence type="ECO:0000256" key="5">
    <source>
        <dbReference type="ARBA" id="ARBA00022692"/>
    </source>
</evidence>
<evidence type="ECO:0000256" key="4">
    <source>
        <dbReference type="ARBA" id="ARBA00022475"/>
    </source>
</evidence>
<dbReference type="InterPro" id="IPR038770">
    <property type="entry name" value="Na+/solute_symporter_sf"/>
</dbReference>
<dbReference type="AlphaFoldDB" id="A0A1M5SV85"/>
<reference evidence="9 10" key="1">
    <citation type="submission" date="2016-11" db="EMBL/GenBank/DDBJ databases">
        <authorList>
            <person name="Jaros S."/>
            <person name="Januszkiewicz K."/>
            <person name="Wedrychowicz H."/>
        </authorList>
    </citation>
    <scope>NUCLEOTIDE SEQUENCE [LARGE SCALE GENOMIC DNA]</scope>
    <source>
        <strain evidence="9 10">GAS242</strain>
    </source>
</reference>
<accession>A0A1M5SV85</accession>
<dbReference type="EMBL" id="LT670818">
    <property type="protein sequence ID" value="SHH42434.1"/>
    <property type="molecule type" value="Genomic_DNA"/>
</dbReference>
<feature type="transmembrane region" description="Helical" evidence="8">
    <location>
        <begin position="249"/>
        <end position="269"/>
    </location>
</feature>
<evidence type="ECO:0008006" key="11">
    <source>
        <dbReference type="Google" id="ProtNLM"/>
    </source>
</evidence>
<feature type="transmembrane region" description="Helical" evidence="8">
    <location>
        <begin position="58"/>
        <end position="78"/>
    </location>
</feature>
<keyword evidence="7 8" id="KW-0472">Membrane</keyword>
<feature type="transmembrane region" description="Helical" evidence="8">
    <location>
        <begin position="158"/>
        <end position="176"/>
    </location>
</feature>
<evidence type="ECO:0000256" key="2">
    <source>
        <dbReference type="ARBA" id="ARBA00010145"/>
    </source>
</evidence>
<sequence length="301" mass="32192">MNNIVLLFVCLLLGMGLRAAKKAPENAHLALNAFIIHISLPALIILQIHNVKLHTSLLFSIAMPWLMFALGVWFFWALSARLKFSRETTGALMLAGGLANTSFVGLPMIEAFFGAPSMATGILIDQLGTYLVLSTLGITVATIYSAGTESKAAIFKRIIVFPPLIALVAAFALMPFEFPTWVADALKRLGDTLAPLALVSVGLQLRFDQTSGLKTALATGLGFKLFLAPAVLALLYFGILGTTEETTRVTLFEAAMGPQIGGAIVAVQHGLNPPLVSLMVGLGISLSFLTLPLWSYALHHF</sequence>
<evidence type="ECO:0000256" key="1">
    <source>
        <dbReference type="ARBA" id="ARBA00004651"/>
    </source>
</evidence>
<evidence type="ECO:0000256" key="3">
    <source>
        <dbReference type="ARBA" id="ARBA00022448"/>
    </source>
</evidence>
<dbReference type="GO" id="GO:0055085">
    <property type="term" value="P:transmembrane transport"/>
    <property type="evidence" value="ECO:0007669"/>
    <property type="project" value="InterPro"/>
</dbReference>